<evidence type="ECO:0000259" key="1">
    <source>
        <dbReference type="Pfam" id="PF01966"/>
    </source>
</evidence>
<dbReference type="Gene3D" id="1.10.3210.10">
    <property type="entry name" value="Hypothetical protein af1432"/>
    <property type="match status" value="1"/>
</dbReference>
<dbReference type="OrthoDB" id="360187at2"/>
<reference evidence="2 3" key="1">
    <citation type="journal article" date="2015" name="Genome Announc.">
        <title>Expanding the biotechnology potential of lactobacilli through comparative genomics of 213 strains and associated genera.</title>
        <authorList>
            <person name="Sun Z."/>
            <person name="Harris H.M."/>
            <person name="McCann A."/>
            <person name="Guo C."/>
            <person name="Argimon S."/>
            <person name="Zhang W."/>
            <person name="Yang X."/>
            <person name="Jeffery I.B."/>
            <person name="Cooney J.C."/>
            <person name="Kagawa T.F."/>
            <person name="Liu W."/>
            <person name="Song Y."/>
            <person name="Salvetti E."/>
            <person name="Wrobel A."/>
            <person name="Rasinkangas P."/>
            <person name="Parkhill J."/>
            <person name="Rea M.C."/>
            <person name="O'Sullivan O."/>
            <person name="Ritari J."/>
            <person name="Douillard F.P."/>
            <person name="Paul Ross R."/>
            <person name="Yang R."/>
            <person name="Briner A.E."/>
            <person name="Felis G.E."/>
            <person name="de Vos W.M."/>
            <person name="Barrangou R."/>
            <person name="Klaenhammer T.R."/>
            <person name="Caufield P.W."/>
            <person name="Cui Y."/>
            <person name="Zhang H."/>
            <person name="O'Toole P.W."/>
        </authorList>
    </citation>
    <scope>NUCLEOTIDE SEQUENCE [LARGE SCALE GENOMIC DNA]</scope>
    <source>
        <strain evidence="2 3">ATCC 53295</strain>
    </source>
</reference>
<dbReference type="InterPro" id="IPR003607">
    <property type="entry name" value="HD/PDEase_dom"/>
</dbReference>
<evidence type="ECO:0000313" key="2">
    <source>
        <dbReference type="EMBL" id="KRK35524.1"/>
    </source>
</evidence>
<dbReference type="GO" id="GO:0016787">
    <property type="term" value="F:hydrolase activity"/>
    <property type="evidence" value="ECO:0007669"/>
    <property type="project" value="UniProtKB-KW"/>
</dbReference>
<dbReference type="PATRIC" id="fig|1267003.4.peg.1474"/>
<gene>
    <name evidence="2" type="ORF">FD07_GL001394</name>
</gene>
<feature type="domain" description="HD" evidence="1">
    <location>
        <begin position="39"/>
        <end position="142"/>
    </location>
</feature>
<dbReference type="STRING" id="357278.IV61_GL001459"/>
<dbReference type="InterPro" id="IPR006674">
    <property type="entry name" value="HD_domain"/>
</dbReference>
<dbReference type="AlphaFoldDB" id="A0A0R1GVA4"/>
<protein>
    <submittedName>
        <fullName evidence="2">HD superfamily hydrolase</fullName>
    </submittedName>
</protein>
<sequence length="165" mass="19102">MTKLTWRDDSEYLDLVSDLLEQEPVQRLANYTQHHHSTRLEHSISVSYNSYLVSKKLGLNTRATARGGLLHDLFYYDWRTTKFNLGSHAFIHPRVALRNAEKLTDLSDMEKDIILKHMWGATLATPKYRESAIVSLVDDYEAVHEFFGPTRKHVQAFVEKLTPNA</sequence>
<dbReference type="EMBL" id="AZCZ01000035">
    <property type="protein sequence ID" value="KRK35524.1"/>
    <property type="molecule type" value="Genomic_DNA"/>
</dbReference>
<name>A0A0R1GVA4_9LACO</name>
<organism evidence="2 3">
    <name type="scientific">Levilactobacillus parabrevis ATCC 53295</name>
    <dbReference type="NCBI Taxonomy" id="1267003"/>
    <lineage>
        <taxon>Bacteria</taxon>
        <taxon>Bacillati</taxon>
        <taxon>Bacillota</taxon>
        <taxon>Bacilli</taxon>
        <taxon>Lactobacillales</taxon>
        <taxon>Lactobacillaceae</taxon>
        <taxon>Levilactobacillus</taxon>
    </lineage>
</organism>
<keyword evidence="2" id="KW-0378">Hydrolase</keyword>
<dbReference type="SUPFAM" id="SSF109604">
    <property type="entry name" value="HD-domain/PDEase-like"/>
    <property type="match status" value="1"/>
</dbReference>
<dbReference type="RefSeq" id="WP_020090047.1">
    <property type="nucleotide sequence ID" value="NZ_AZCZ01000035.1"/>
</dbReference>
<comment type="caution">
    <text evidence="2">The sequence shown here is derived from an EMBL/GenBank/DDBJ whole genome shotgun (WGS) entry which is preliminary data.</text>
</comment>
<dbReference type="eggNOG" id="COG1078">
    <property type="taxonomic scope" value="Bacteria"/>
</dbReference>
<keyword evidence="3" id="KW-1185">Reference proteome</keyword>
<dbReference type="CDD" id="cd00077">
    <property type="entry name" value="HDc"/>
    <property type="match status" value="1"/>
</dbReference>
<evidence type="ECO:0000313" key="3">
    <source>
        <dbReference type="Proteomes" id="UP000051176"/>
    </source>
</evidence>
<dbReference type="Pfam" id="PF01966">
    <property type="entry name" value="HD"/>
    <property type="match status" value="1"/>
</dbReference>
<dbReference type="Proteomes" id="UP000051176">
    <property type="component" value="Unassembled WGS sequence"/>
</dbReference>
<accession>A0A0R1GVA4</accession>
<proteinExistence type="predicted"/>